<accession>A0A1G9EBA7</accession>
<dbReference type="RefSeq" id="WP_092158958.1">
    <property type="nucleotide sequence ID" value="NZ_FNGA01000002.1"/>
</dbReference>
<keyword evidence="7 9" id="KW-1015">Disulfide bond</keyword>
<feature type="binding site" evidence="9">
    <location>
        <position position="131"/>
    </location>
    <ligand>
        <name>ATP</name>
        <dbReference type="ChEBI" id="CHEBI:30616"/>
    </ligand>
</feature>
<evidence type="ECO:0000256" key="7">
    <source>
        <dbReference type="ARBA" id="ARBA00023157"/>
    </source>
</evidence>
<feature type="region of interest" description="Interaction with tRNA" evidence="9">
    <location>
        <begin position="309"/>
        <end position="310"/>
    </location>
</feature>
<dbReference type="GO" id="GO:0005737">
    <property type="term" value="C:cytoplasm"/>
    <property type="evidence" value="ECO:0007669"/>
    <property type="project" value="UniProtKB-SubCell"/>
</dbReference>
<feature type="site" description="Interaction with tRNA" evidence="9">
    <location>
        <position position="341"/>
    </location>
</feature>
<keyword evidence="6 9" id="KW-0694">RNA-binding</keyword>
<reference evidence="13" key="1">
    <citation type="submission" date="2016-10" db="EMBL/GenBank/DDBJ databases">
        <authorList>
            <person name="Varghese N."/>
            <person name="Submissions S."/>
        </authorList>
    </citation>
    <scope>NUCLEOTIDE SEQUENCE [LARGE SCALE GENOMIC DNA]</scope>
    <source>
        <strain evidence="13">DSM 16995</strain>
    </source>
</reference>
<evidence type="ECO:0000313" key="12">
    <source>
        <dbReference type="EMBL" id="SDK73452.1"/>
    </source>
</evidence>
<feature type="domain" description="tRNA-specific 2-thiouridylase MnmA-like C-terminal" evidence="10">
    <location>
        <begin position="285"/>
        <end position="358"/>
    </location>
</feature>
<evidence type="ECO:0000256" key="1">
    <source>
        <dbReference type="ARBA" id="ARBA00022555"/>
    </source>
</evidence>
<dbReference type="OrthoDB" id="9800696at2"/>
<comment type="function">
    <text evidence="9">Catalyzes the 2-thiolation of uridine at the wobble position (U34) of tRNA, leading to the formation of s(2)U34.</text>
</comment>
<dbReference type="Pfam" id="PF20259">
    <property type="entry name" value="tRNA_Me_trans_M"/>
    <property type="match status" value="1"/>
</dbReference>
<dbReference type="PANTHER" id="PTHR11933">
    <property type="entry name" value="TRNA 5-METHYLAMINOMETHYL-2-THIOURIDYLATE -METHYLTRANSFERASE"/>
    <property type="match status" value="1"/>
</dbReference>
<organism evidence="12 13">
    <name type="scientific">Maridesulfovibrio ferrireducens</name>
    <dbReference type="NCBI Taxonomy" id="246191"/>
    <lineage>
        <taxon>Bacteria</taxon>
        <taxon>Pseudomonadati</taxon>
        <taxon>Thermodesulfobacteriota</taxon>
        <taxon>Desulfovibrionia</taxon>
        <taxon>Desulfovibrionales</taxon>
        <taxon>Desulfovibrionaceae</taxon>
        <taxon>Maridesulfovibrio</taxon>
    </lineage>
</organism>
<dbReference type="Pfam" id="PF20258">
    <property type="entry name" value="tRNA_Me_trans_C"/>
    <property type="match status" value="1"/>
</dbReference>
<comment type="subcellular location">
    <subcellularLocation>
        <location evidence="9">Cytoplasm</location>
    </subcellularLocation>
</comment>
<evidence type="ECO:0000256" key="9">
    <source>
        <dbReference type="HAMAP-Rule" id="MF_00144"/>
    </source>
</evidence>
<dbReference type="CDD" id="cd01998">
    <property type="entry name" value="MnmA_TRMU-like"/>
    <property type="match status" value="1"/>
</dbReference>
<feature type="site" description="Interaction with tRNA" evidence="9">
    <location>
        <position position="132"/>
    </location>
</feature>
<evidence type="ECO:0000256" key="5">
    <source>
        <dbReference type="ARBA" id="ARBA00022840"/>
    </source>
</evidence>
<feature type="binding site" evidence="9">
    <location>
        <begin position="22"/>
        <end position="29"/>
    </location>
    <ligand>
        <name>ATP</name>
        <dbReference type="ChEBI" id="CHEBI:30616"/>
    </ligand>
</feature>
<dbReference type="Gene3D" id="2.40.30.10">
    <property type="entry name" value="Translation factors"/>
    <property type="match status" value="1"/>
</dbReference>
<dbReference type="InterPro" id="IPR004506">
    <property type="entry name" value="MnmA-like"/>
</dbReference>
<dbReference type="NCBIfam" id="NF001138">
    <property type="entry name" value="PRK00143.1"/>
    <property type="match status" value="1"/>
</dbReference>
<keyword evidence="13" id="KW-1185">Reference proteome</keyword>
<protein>
    <recommendedName>
        <fullName evidence="9">tRNA-specific 2-thiouridylase MnmA</fullName>
        <ecNumber evidence="9">2.8.1.13</ecNumber>
    </recommendedName>
</protein>
<dbReference type="PANTHER" id="PTHR11933:SF5">
    <property type="entry name" value="MITOCHONDRIAL TRNA-SPECIFIC 2-THIOURIDYLASE 1"/>
    <property type="match status" value="1"/>
</dbReference>
<dbReference type="Gene3D" id="2.30.30.280">
    <property type="entry name" value="Adenine nucleotide alpha hydrolases-like domains"/>
    <property type="match status" value="1"/>
</dbReference>
<keyword evidence="4 9" id="KW-0547">Nucleotide-binding</keyword>
<feature type="active site" description="Cysteine persulfide intermediate" evidence="9">
    <location>
        <position position="204"/>
    </location>
</feature>
<dbReference type="InterPro" id="IPR046884">
    <property type="entry name" value="MnmA-like_central"/>
</dbReference>
<keyword evidence="3 9" id="KW-0819">tRNA processing</keyword>
<feature type="domain" description="tRNA-specific 2-thiouridylase MnmA-like central" evidence="11">
    <location>
        <begin position="225"/>
        <end position="276"/>
    </location>
</feature>
<dbReference type="GO" id="GO:0000049">
    <property type="term" value="F:tRNA binding"/>
    <property type="evidence" value="ECO:0007669"/>
    <property type="project" value="UniProtKB-KW"/>
</dbReference>
<dbReference type="Pfam" id="PF03054">
    <property type="entry name" value="tRNA_Me_trans"/>
    <property type="match status" value="1"/>
</dbReference>
<evidence type="ECO:0000256" key="2">
    <source>
        <dbReference type="ARBA" id="ARBA00022679"/>
    </source>
</evidence>
<gene>
    <name evidence="9" type="primary">mnmA</name>
    <name evidence="12" type="ORF">SAMN05660337_1034</name>
</gene>
<keyword evidence="2 9" id="KW-0808">Transferase</keyword>
<feature type="active site" description="Nucleophile" evidence="9">
    <location>
        <position position="107"/>
    </location>
</feature>
<name>A0A1G9EBA7_9BACT</name>
<dbReference type="AlphaFoldDB" id="A0A1G9EBA7"/>
<comment type="catalytic activity">
    <reaction evidence="8 9">
        <text>S-sulfanyl-L-cysteinyl-[protein] + uridine(34) in tRNA + AH2 + ATP = 2-thiouridine(34) in tRNA + L-cysteinyl-[protein] + A + AMP + diphosphate + H(+)</text>
        <dbReference type="Rhea" id="RHEA:47032"/>
        <dbReference type="Rhea" id="RHEA-COMP:10131"/>
        <dbReference type="Rhea" id="RHEA-COMP:11726"/>
        <dbReference type="Rhea" id="RHEA-COMP:11727"/>
        <dbReference type="Rhea" id="RHEA-COMP:11728"/>
        <dbReference type="ChEBI" id="CHEBI:13193"/>
        <dbReference type="ChEBI" id="CHEBI:15378"/>
        <dbReference type="ChEBI" id="CHEBI:17499"/>
        <dbReference type="ChEBI" id="CHEBI:29950"/>
        <dbReference type="ChEBI" id="CHEBI:30616"/>
        <dbReference type="ChEBI" id="CHEBI:33019"/>
        <dbReference type="ChEBI" id="CHEBI:61963"/>
        <dbReference type="ChEBI" id="CHEBI:65315"/>
        <dbReference type="ChEBI" id="CHEBI:87170"/>
        <dbReference type="ChEBI" id="CHEBI:456215"/>
        <dbReference type="EC" id="2.8.1.13"/>
    </reaction>
</comment>
<dbReference type="EMBL" id="FNGA01000002">
    <property type="protein sequence ID" value="SDK73452.1"/>
    <property type="molecule type" value="Genomic_DNA"/>
</dbReference>
<dbReference type="InterPro" id="IPR046885">
    <property type="entry name" value="MnmA-like_C"/>
</dbReference>
<dbReference type="SUPFAM" id="SSF52402">
    <property type="entry name" value="Adenine nucleotide alpha hydrolases-like"/>
    <property type="match status" value="1"/>
</dbReference>
<keyword evidence="5 9" id="KW-0067">ATP-binding</keyword>
<evidence type="ECO:0000256" key="4">
    <source>
        <dbReference type="ARBA" id="ARBA00022741"/>
    </source>
</evidence>
<dbReference type="FunFam" id="2.30.30.280:FF:000001">
    <property type="entry name" value="tRNA-specific 2-thiouridylase MnmA"/>
    <property type="match status" value="1"/>
</dbReference>
<comment type="caution">
    <text evidence="9">Lacks conserved residue(s) required for the propagation of feature annotation.</text>
</comment>
<dbReference type="InterPro" id="IPR014729">
    <property type="entry name" value="Rossmann-like_a/b/a_fold"/>
</dbReference>
<evidence type="ECO:0000259" key="11">
    <source>
        <dbReference type="Pfam" id="PF20259"/>
    </source>
</evidence>
<evidence type="ECO:0000313" key="13">
    <source>
        <dbReference type="Proteomes" id="UP000199053"/>
    </source>
</evidence>
<dbReference type="GO" id="GO:0002143">
    <property type="term" value="P:tRNA wobble position uridine thiolation"/>
    <property type="evidence" value="ECO:0007669"/>
    <property type="project" value="TreeGrafter"/>
</dbReference>
<dbReference type="GO" id="GO:0103016">
    <property type="term" value="F:tRNA-uridine 2-sulfurtransferase activity"/>
    <property type="evidence" value="ECO:0007669"/>
    <property type="project" value="UniProtKB-EC"/>
</dbReference>
<dbReference type="HAMAP" id="MF_00144">
    <property type="entry name" value="tRNA_thiouridyl_MnmA"/>
    <property type="match status" value="1"/>
</dbReference>
<dbReference type="Gene3D" id="3.40.50.620">
    <property type="entry name" value="HUPs"/>
    <property type="match status" value="1"/>
</dbReference>
<dbReference type="GO" id="GO:0005524">
    <property type="term" value="F:ATP binding"/>
    <property type="evidence" value="ECO:0007669"/>
    <property type="project" value="UniProtKB-KW"/>
</dbReference>
<dbReference type="NCBIfam" id="TIGR00420">
    <property type="entry name" value="trmU"/>
    <property type="match status" value="1"/>
</dbReference>
<keyword evidence="9" id="KW-0963">Cytoplasm</keyword>
<keyword evidence="1 9" id="KW-0820">tRNA-binding</keyword>
<evidence type="ECO:0000256" key="3">
    <source>
        <dbReference type="ARBA" id="ARBA00022694"/>
    </source>
</evidence>
<dbReference type="EC" id="2.8.1.13" evidence="9"/>
<dbReference type="STRING" id="246191.SAMN05660337_1034"/>
<dbReference type="InterPro" id="IPR023382">
    <property type="entry name" value="MnmA-like_central_sf"/>
</dbReference>
<sequence>MELSFSYPELKDLVAGRKVAVAVSGGADSLLSMVILKELGADVIAVHGCFLGSEKSALAVAGLELRCAEFGIDLHVLDFKAEFDKMVIEPFIKDYLKGDTPNPCAQCNPQIKFGVLYAAARNFGAELLGTGHYVRIVEHPEYGRMIARGADLGKDQSYFLSLVPREDVLNAIFPLGNHSKTETYSELEKRGLKIPLSSESQEICFVPDDDYRQFLIDRDVKLPGPGDVILSSGEKLGRHKGLWRYTHGQRKGLGIGWREPLYVIEKDLKRNLLILGTKEELGASGCIAEKVNFLVDFDKWPETVRIQTRYRQRSMSSKVKLDGDNLVFEFVEQHSMPTPGQIAAVYTEDGAVLGGGIIRKAL</sequence>
<feature type="disulfide bond" description="Alternate" evidence="9">
    <location>
        <begin position="107"/>
        <end position="204"/>
    </location>
</feature>
<dbReference type="Proteomes" id="UP000199053">
    <property type="component" value="Unassembled WGS sequence"/>
</dbReference>
<comment type="similarity">
    <text evidence="9">Belongs to the MnmA/TRMU family.</text>
</comment>
<evidence type="ECO:0000256" key="8">
    <source>
        <dbReference type="ARBA" id="ARBA00051542"/>
    </source>
</evidence>
<proteinExistence type="inferred from homology"/>
<evidence type="ECO:0000259" key="10">
    <source>
        <dbReference type="Pfam" id="PF20258"/>
    </source>
</evidence>
<evidence type="ECO:0000256" key="6">
    <source>
        <dbReference type="ARBA" id="ARBA00022884"/>
    </source>
</evidence>
<feature type="region of interest" description="Interaction with tRNA" evidence="9">
    <location>
        <begin position="154"/>
        <end position="156"/>
    </location>
</feature>